<organism evidence="2 3">
    <name type="scientific">Flavobacterium arundinis</name>
    <dbReference type="NCBI Taxonomy" id="3139143"/>
    <lineage>
        <taxon>Bacteria</taxon>
        <taxon>Pseudomonadati</taxon>
        <taxon>Bacteroidota</taxon>
        <taxon>Flavobacteriia</taxon>
        <taxon>Flavobacteriales</taxon>
        <taxon>Flavobacteriaceae</taxon>
        <taxon>Flavobacterium</taxon>
    </lineage>
</organism>
<evidence type="ECO:0000259" key="1">
    <source>
        <dbReference type="Pfam" id="PF24390"/>
    </source>
</evidence>
<dbReference type="Pfam" id="PF24390">
    <property type="entry name" value="PRTase-CE"/>
    <property type="match status" value="1"/>
</dbReference>
<dbReference type="Proteomes" id="UP001464555">
    <property type="component" value="Unassembled WGS sequence"/>
</dbReference>
<reference evidence="2 3" key="1">
    <citation type="submission" date="2024-04" db="EMBL/GenBank/DDBJ databases">
        <title>Flavobacterium sp. DGU11 16S ribosomal RNA gene Genome sequencing and assembly.</title>
        <authorList>
            <person name="Park S."/>
        </authorList>
    </citation>
    <scope>NUCLEOTIDE SEQUENCE [LARGE SCALE GENOMIC DNA]</scope>
    <source>
        <strain evidence="2 3">DGU11</strain>
    </source>
</reference>
<proteinExistence type="predicted"/>
<name>A0ABU9HZY2_9FLAO</name>
<evidence type="ECO:0000313" key="3">
    <source>
        <dbReference type="Proteomes" id="UP001464555"/>
    </source>
</evidence>
<comment type="caution">
    <text evidence="2">The sequence shown here is derived from an EMBL/GenBank/DDBJ whole genome shotgun (WGS) entry which is preliminary data.</text>
</comment>
<feature type="domain" description="PRTase-CE" evidence="1">
    <location>
        <begin position="30"/>
        <end position="342"/>
    </location>
</feature>
<keyword evidence="3" id="KW-1185">Reference proteome</keyword>
<dbReference type="RefSeq" id="WP_341697814.1">
    <property type="nucleotide sequence ID" value="NZ_JBBYHR010000008.1"/>
</dbReference>
<accession>A0ABU9HZY2</accession>
<sequence length="347" mass="40688">MEELADAIYEIIKDYRNHDGVFITQKEILKWSDQFGNDNMFVLEELLHLLPEVYISRVIAKNLLRKRITKCIADSEYKGIVPYLTETEFLDMQLAHKSQPAILEIIDEILVEDYGESYKSYISYPKTNYIYFDDILASGSTVGRHVVQWLNQVDEQGKSFNQKLEDNEIRISVSLFALHSWGYSFQKYRILKEFNDKTVKKIQWFWDYEIQNHAKYANQRLNIAKPATGNNAVINSYYASLIAEKYPDYAFRDINTPIKETFFSNAQNRDRFEKILIEKGINIIDMIQGDPKPNIRPLGLINPAYKILGLGTHFFTWRNIPNNSPLVYWWEVPGHEWFALFPVANRG</sequence>
<dbReference type="EMBL" id="JBBYHR010000008">
    <property type="protein sequence ID" value="MEL1245516.1"/>
    <property type="molecule type" value="Genomic_DNA"/>
</dbReference>
<evidence type="ECO:0000313" key="2">
    <source>
        <dbReference type="EMBL" id="MEL1245516.1"/>
    </source>
</evidence>
<dbReference type="InterPro" id="IPR056920">
    <property type="entry name" value="PRTase-CE"/>
</dbReference>
<protein>
    <recommendedName>
        <fullName evidence="1">PRTase-CE domain-containing protein</fullName>
    </recommendedName>
</protein>
<gene>
    <name evidence="2" type="ORF">AAEO56_14675</name>
</gene>